<accession>A0A9D2CHV8</accession>
<evidence type="ECO:0000256" key="6">
    <source>
        <dbReference type="ARBA" id="ARBA00022741"/>
    </source>
</evidence>
<evidence type="ECO:0000256" key="4">
    <source>
        <dbReference type="ARBA" id="ARBA00022490"/>
    </source>
</evidence>
<keyword evidence="9 11" id="KW-0665">Pyrimidine biosynthesis</keyword>
<evidence type="ECO:0000256" key="7">
    <source>
        <dbReference type="ARBA" id="ARBA00022777"/>
    </source>
</evidence>
<dbReference type="InterPro" id="IPR001048">
    <property type="entry name" value="Asp/Glu/Uridylate_kinase"/>
</dbReference>
<feature type="binding site" evidence="11">
    <location>
        <position position="59"/>
    </location>
    <ligand>
        <name>ATP</name>
        <dbReference type="ChEBI" id="CHEBI:30616"/>
    </ligand>
</feature>
<feature type="binding site" evidence="11">
    <location>
        <position position="171"/>
    </location>
    <ligand>
        <name>ATP</name>
        <dbReference type="ChEBI" id="CHEBI:30616"/>
    </ligand>
</feature>
<gene>
    <name evidence="11 13" type="primary">pyrH</name>
    <name evidence="13" type="ORF">IAA42_07840</name>
</gene>
<keyword evidence="5 11" id="KW-0808">Transferase</keyword>
<evidence type="ECO:0000313" key="13">
    <source>
        <dbReference type="EMBL" id="HIY80324.1"/>
    </source>
</evidence>
<dbReference type="InterPro" id="IPR036393">
    <property type="entry name" value="AceGlu_kinase-like_sf"/>
</dbReference>
<feature type="binding site" evidence="11">
    <location>
        <position position="163"/>
    </location>
    <ligand>
        <name>ATP</name>
        <dbReference type="ChEBI" id="CHEBI:30616"/>
    </ligand>
</feature>
<comment type="activity regulation">
    <text evidence="11">Inhibited by UTP.</text>
</comment>
<feature type="binding site" evidence="11">
    <location>
        <position position="55"/>
    </location>
    <ligand>
        <name>ATP</name>
        <dbReference type="ChEBI" id="CHEBI:30616"/>
    </ligand>
</feature>
<dbReference type="PIRSF" id="PIRSF005650">
    <property type="entry name" value="Uridylate_kin"/>
    <property type="match status" value="1"/>
</dbReference>
<dbReference type="CDD" id="cd04254">
    <property type="entry name" value="AAK_UMPK-PyrH-Ec"/>
    <property type="match status" value="1"/>
</dbReference>
<dbReference type="InterPro" id="IPR015963">
    <property type="entry name" value="Uridylate_kinase_bac"/>
</dbReference>
<evidence type="ECO:0000256" key="11">
    <source>
        <dbReference type="HAMAP-Rule" id="MF_01220"/>
    </source>
</evidence>
<comment type="catalytic activity">
    <reaction evidence="10 11">
        <text>UMP + ATP = UDP + ADP</text>
        <dbReference type="Rhea" id="RHEA:24400"/>
        <dbReference type="ChEBI" id="CHEBI:30616"/>
        <dbReference type="ChEBI" id="CHEBI:57865"/>
        <dbReference type="ChEBI" id="CHEBI:58223"/>
        <dbReference type="ChEBI" id="CHEBI:456216"/>
        <dbReference type="EC" id="2.7.4.22"/>
    </reaction>
</comment>
<dbReference type="GO" id="GO:0033862">
    <property type="term" value="F:UMP kinase activity"/>
    <property type="evidence" value="ECO:0007669"/>
    <property type="project" value="UniProtKB-EC"/>
</dbReference>
<dbReference type="Gene3D" id="3.40.1160.10">
    <property type="entry name" value="Acetylglutamate kinase-like"/>
    <property type="match status" value="1"/>
</dbReference>
<dbReference type="NCBIfam" id="TIGR02075">
    <property type="entry name" value="pyrH_bact"/>
    <property type="match status" value="1"/>
</dbReference>
<dbReference type="PANTHER" id="PTHR42833">
    <property type="entry name" value="URIDYLATE KINASE"/>
    <property type="match status" value="1"/>
</dbReference>
<reference evidence="13" key="2">
    <citation type="submission" date="2021-04" db="EMBL/GenBank/DDBJ databases">
        <authorList>
            <person name="Gilroy R."/>
        </authorList>
    </citation>
    <scope>NUCLEOTIDE SEQUENCE</scope>
    <source>
        <strain evidence="13">ChiHjej10B9-743</strain>
    </source>
</reference>
<keyword evidence="7 11" id="KW-0418">Kinase</keyword>
<evidence type="ECO:0000256" key="10">
    <source>
        <dbReference type="ARBA" id="ARBA00047767"/>
    </source>
</evidence>
<dbReference type="SUPFAM" id="SSF53633">
    <property type="entry name" value="Carbamate kinase-like"/>
    <property type="match status" value="1"/>
</dbReference>
<feature type="binding site" evidence="11">
    <location>
        <begin position="135"/>
        <end position="142"/>
    </location>
    <ligand>
        <name>UMP</name>
        <dbReference type="ChEBI" id="CHEBI:57865"/>
    </ligand>
</feature>
<comment type="pathway">
    <text evidence="2 11">Pyrimidine metabolism; CTP biosynthesis via de novo pathway; UDP from UMP (UMPK route): step 1/1.</text>
</comment>
<keyword evidence="8 11" id="KW-0067">ATP-binding</keyword>
<evidence type="ECO:0000256" key="3">
    <source>
        <dbReference type="ARBA" id="ARBA00007614"/>
    </source>
</evidence>
<dbReference type="EMBL" id="DXCP01000056">
    <property type="protein sequence ID" value="HIY80324.1"/>
    <property type="molecule type" value="Genomic_DNA"/>
</dbReference>
<evidence type="ECO:0000256" key="5">
    <source>
        <dbReference type="ARBA" id="ARBA00022679"/>
    </source>
</evidence>
<dbReference type="AlphaFoldDB" id="A0A9D2CHV8"/>
<evidence type="ECO:0000313" key="14">
    <source>
        <dbReference type="Proteomes" id="UP000824133"/>
    </source>
</evidence>
<comment type="caution">
    <text evidence="13">The sequence shown here is derived from an EMBL/GenBank/DDBJ whole genome shotgun (WGS) entry which is preliminary data.</text>
</comment>
<dbReference type="GO" id="GO:0044210">
    <property type="term" value="P:'de novo' CTP biosynthetic process"/>
    <property type="evidence" value="ECO:0007669"/>
    <property type="project" value="UniProtKB-UniRule"/>
</dbReference>
<dbReference type="Pfam" id="PF00696">
    <property type="entry name" value="AA_kinase"/>
    <property type="match status" value="1"/>
</dbReference>
<sequence length="240" mass="26204">MSDIKYRRVLLKLSGEALMGEQSFGIDPAVPQRLAEEIKPVCDAGVQVAIVVGGGNIFRGIQGAAAGMDRAQGDNMGMLATVINSLSLQDCFERNGMDCRVMSAIEMRQIAEPYIRRRAIRHLEKGRITIYAAGTGNPYFTTDTAAALRACEVGAEVLMKATNVDGIYDSDPRTNPEAKRFDTITYREVLNRDLKVMDATATALCHDNHMPIMVFDIKQPGVFLSAVRGETVGTTVVEED</sequence>
<feature type="binding site" evidence="11">
    <location>
        <position position="74"/>
    </location>
    <ligand>
        <name>UMP</name>
        <dbReference type="ChEBI" id="CHEBI:57865"/>
    </ligand>
</feature>
<dbReference type="HAMAP" id="MF_01220_B">
    <property type="entry name" value="PyrH_B"/>
    <property type="match status" value="1"/>
</dbReference>
<dbReference type="PANTHER" id="PTHR42833:SF4">
    <property type="entry name" value="URIDYLATE KINASE PUMPKIN, CHLOROPLASTIC"/>
    <property type="match status" value="1"/>
</dbReference>
<evidence type="ECO:0000256" key="9">
    <source>
        <dbReference type="ARBA" id="ARBA00022975"/>
    </source>
</evidence>
<dbReference type="FunFam" id="3.40.1160.10:FF:000001">
    <property type="entry name" value="Uridylate kinase"/>
    <property type="match status" value="1"/>
</dbReference>
<dbReference type="GO" id="GO:0005737">
    <property type="term" value="C:cytoplasm"/>
    <property type="evidence" value="ECO:0007669"/>
    <property type="project" value="UniProtKB-SubCell"/>
</dbReference>
<name>A0A9D2CHV8_9ACTN</name>
<comment type="similarity">
    <text evidence="3 11">Belongs to the UMP kinase family.</text>
</comment>
<comment type="caution">
    <text evidence="11">Lacks conserved residue(s) required for the propagation of feature annotation.</text>
</comment>
<keyword evidence="4 11" id="KW-0963">Cytoplasm</keyword>
<evidence type="ECO:0000256" key="1">
    <source>
        <dbReference type="ARBA" id="ARBA00004496"/>
    </source>
</evidence>
<dbReference type="Proteomes" id="UP000824133">
    <property type="component" value="Unassembled WGS sequence"/>
</dbReference>
<evidence type="ECO:0000256" key="8">
    <source>
        <dbReference type="ARBA" id="ARBA00022840"/>
    </source>
</evidence>
<reference evidence="13" key="1">
    <citation type="journal article" date="2021" name="PeerJ">
        <title>Extensive microbial diversity within the chicken gut microbiome revealed by metagenomics and culture.</title>
        <authorList>
            <person name="Gilroy R."/>
            <person name="Ravi A."/>
            <person name="Getino M."/>
            <person name="Pursley I."/>
            <person name="Horton D.L."/>
            <person name="Alikhan N.F."/>
            <person name="Baker D."/>
            <person name="Gharbi K."/>
            <person name="Hall N."/>
            <person name="Watson M."/>
            <person name="Adriaenssens E.M."/>
            <person name="Foster-Nyarko E."/>
            <person name="Jarju S."/>
            <person name="Secka A."/>
            <person name="Antonio M."/>
            <person name="Oren A."/>
            <person name="Chaudhuri R.R."/>
            <person name="La Ragione R."/>
            <person name="Hildebrand F."/>
            <person name="Pallen M.J."/>
        </authorList>
    </citation>
    <scope>NUCLEOTIDE SEQUENCE</scope>
    <source>
        <strain evidence="13">ChiHjej10B9-743</strain>
    </source>
</reference>
<protein>
    <recommendedName>
        <fullName evidence="11">Uridylate kinase</fullName>
        <shortName evidence="11">UK</shortName>
        <ecNumber evidence="11">2.7.4.22</ecNumber>
    </recommendedName>
    <alternativeName>
        <fullName evidence="11">Uridine monophosphate kinase</fullName>
        <shortName evidence="11">UMP kinase</shortName>
        <shortName evidence="11">UMPK</shortName>
    </alternativeName>
</protein>
<dbReference type="EC" id="2.7.4.22" evidence="11"/>
<keyword evidence="6 11" id="KW-0547">Nucleotide-binding</keyword>
<comment type="function">
    <text evidence="11">Catalyzes the reversible phosphorylation of UMP to UDP.</text>
</comment>
<evidence type="ECO:0000256" key="2">
    <source>
        <dbReference type="ARBA" id="ARBA00004791"/>
    </source>
</evidence>
<dbReference type="GO" id="GO:0006225">
    <property type="term" value="P:UDP biosynthetic process"/>
    <property type="evidence" value="ECO:0007669"/>
    <property type="project" value="TreeGrafter"/>
</dbReference>
<proteinExistence type="inferred from homology"/>
<comment type="subcellular location">
    <subcellularLocation>
        <location evidence="1 11">Cytoplasm</location>
    </subcellularLocation>
</comment>
<feature type="binding site" evidence="11">
    <location>
        <begin position="12"/>
        <end position="15"/>
    </location>
    <ligand>
        <name>ATP</name>
        <dbReference type="ChEBI" id="CHEBI:30616"/>
    </ligand>
</feature>
<evidence type="ECO:0000259" key="12">
    <source>
        <dbReference type="Pfam" id="PF00696"/>
    </source>
</evidence>
<dbReference type="InterPro" id="IPR011817">
    <property type="entry name" value="Uridylate_kinase"/>
</dbReference>
<feature type="binding site" evidence="11">
    <location>
        <position position="162"/>
    </location>
    <ligand>
        <name>ATP</name>
        <dbReference type="ChEBI" id="CHEBI:30616"/>
    </ligand>
</feature>
<feature type="binding site" evidence="11">
    <location>
        <position position="168"/>
    </location>
    <ligand>
        <name>ATP</name>
        <dbReference type="ChEBI" id="CHEBI:30616"/>
    </ligand>
</feature>
<feature type="domain" description="Aspartate/glutamate/uridylate kinase" evidence="12">
    <location>
        <begin position="8"/>
        <end position="216"/>
    </location>
</feature>
<comment type="subunit">
    <text evidence="11">Homohexamer.</text>
</comment>
<organism evidence="13 14">
    <name type="scientific">Candidatus Olsenella excrementavium</name>
    <dbReference type="NCBI Taxonomy" id="2838709"/>
    <lineage>
        <taxon>Bacteria</taxon>
        <taxon>Bacillati</taxon>
        <taxon>Actinomycetota</taxon>
        <taxon>Coriobacteriia</taxon>
        <taxon>Coriobacteriales</taxon>
        <taxon>Atopobiaceae</taxon>
        <taxon>Olsenella</taxon>
    </lineage>
</organism>
<dbReference type="GO" id="GO:0005524">
    <property type="term" value="F:ATP binding"/>
    <property type="evidence" value="ECO:0007669"/>
    <property type="project" value="UniProtKB-KW"/>
</dbReference>
<feature type="binding site" evidence="11">
    <location>
        <position position="54"/>
    </location>
    <ligand>
        <name>UMP</name>
        <dbReference type="ChEBI" id="CHEBI:57865"/>
    </ligand>
</feature>